<dbReference type="STRING" id="578462.A0A0L0SIK3"/>
<dbReference type="VEuPathDB" id="FungiDB:AMAG_07535"/>
<dbReference type="InterPro" id="IPR023352">
    <property type="entry name" value="MAPEG-like_dom_sf"/>
</dbReference>
<keyword evidence="4 5" id="KW-0472">Membrane</keyword>
<evidence type="ECO:0000256" key="5">
    <source>
        <dbReference type="SAM" id="Phobius"/>
    </source>
</evidence>
<evidence type="ECO:0000256" key="2">
    <source>
        <dbReference type="ARBA" id="ARBA00022692"/>
    </source>
</evidence>
<feature type="transmembrane region" description="Helical" evidence="5">
    <location>
        <begin position="144"/>
        <end position="166"/>
    </location>
</feature>
<evidence type="ECO:0000313" key="7">
    <source>
        <dbReference type="Proteomes" id="UP000054350"/>
    </source>
</evidence>
<organism evidence="6 7">
    <name type="scientific">Allomyces macrogynus (strain ATCC 38327)</name>
    <name type="common">Allomyces javanicus var. macrogynus</name>
    <dbReference type="NCBI Taxonomy" id="578462"/>
    <lineage>
        <taxon>Eukaryota</taxon>
        <taxon>Fungi</taxon>
        <taxon>Fungi incertae sedis</taxon>
        <taxon>Blastocladiomycota</taxon>
        <taxon>Blastocladiomycetes</taxon>
        <taxon>Blastocladiales</taxon>
        <taxon>Blastocladiaceae</taxon>
        <taxon>Allomyces</taxon>
    </lineage>
</organism>
<evidence type="ECO:0000313" key="6">
    <source>
        <dbReference type="EMBL" id="KNE62302.1"/>
    </source>
</evidence>
<sequence length="168" mass="18276">MASGPFTMLRVTPLYAAILALYNIKLIIAIIRQRMAHQVSLGDGTAQFLIEYFDSKAADAEAALPIEQAPFASKYWSVMVAVRQHGNFIENVPLILILGALAELAEIMPAAALHAFLGAFTAGRLFHAEFGLNRQFGLGIGRNIGMITTFAAYLGIAGTMFVRWFIAL</sequence>
<comment type="subcellular location">
    <subcellularLocation>
        <location evidence="1">Membrane</location>
    </subcellularLocation>
</comment>
<feature type="transmembrane region" description="Helical" evidence="5">
    <location>
        <begin position="12"/>
        <end position="31"/>
    </location>
</feature>
<dbReference type="Proteomes" id="UP000054350">
    <property type="component" value="Unassembled WGS sequence"/>
</dbReference>
<gene>
    <name evidence="6" type="ORF">AMAG_07535</name>
</gene>
<dbReference type="EMBL" id="GG745340">
    <property type="protein sequence ID" value="KNE62302.1"/>
    <property type="molecule type" value="Genomic_DNA"/>
</dbReference>
<dbReference type="SUPFAM" id="SSF161084">
    <property type="entry name" value="MAPEG domain-like"/>
    <property type="match status" value="1"/>
</dbReference>
<dbReference type="PANTHER" id="PTHR35814:SF1">
    <property type="entry name" value="GLUTATHIONE S-TRANSFERASE-RELATED"/>
    <property type="match status" value="1"/>
</dbReference>
<dbReference type="PANTHER" id="PTHR35814">
    <property type="match status" value="1"/>
</dbReference>
<keyword evidence="3 5" id="KW-1133">Transmembrane helix</keyword>
<evidence type="ECO:0000256" key="4">
    <source>
        <dbReference type="ARBA" id="ARBA00023136"/>
    </source>
</evidence>
<evidence type="ECO:0000256" key="1">
    <source>
        <dbReference type="ARBA" id="ARBA00004370"/>
    </source>
</evidence>
<dbReference type="AlphaFoldDB" id="A0A0L0SIK3"/>
<dbReference type="OrthoDB" id="19091at2759"/>
<dbReference type="Gene3D" id="1.20.120.550">
    <property type="entry name" value="Membrane associated eicosanoid/glutathione metabolism-like domain"/>
    <property type="match status" value="1"/>
</dbReference>
<proteinExistence type="predicted"/>
<dbReference type="GO" id="GO:0016020">
    <property type="term" value="C:membrane"/>
    <property type="evidence" value="ECO:0007669"/>
    <property type="project" value="UniProtKB-SubCell"/>
</dbReference>
<evidence type="ECO:0000256" key="3">
    <source>
        <dbReference type="ARBA" id="ARBA00022989"/>
    </source>
</evidence>
<keyword evidence="2 5" id="KW-0812">Transmembrane</keyword>
<dbReference type="eggNOG" id="ENOG502SB6X">
    <property type="taxonomic scope" value="Eukaryota"/>
</dbReference>
<accession>A0A0L0SIK3</accession>
<reference evidence="6 7" key="1">
    <citation type="submission" date="2009-11" db="EMBL/GenBank/DDBJ databases">
        <title>Annotation of Allomyces macrogynus ATCC 38327.</title>
        <authorList>
            <consortium name="The Broad Institute Genome Sequencing Platform"/>
            <person name="Russ C."/>
            <person name="Cuomo C."/>
            <person name="Burger G."/>
            <person name="Gray M.W."/>
            <person name="Holland P.W.H."/>
            <person name="King N."/>
            <person name="Lang F.B.F."/>
            <person name="Roger A.J."/>
            <person name="Ruiz-Trillo I."/>
            <person name="Young S.K."/>
            <person name="Zeng Q."/>
            <person name="Gargeya S."/>
            <person name="Fitzgerald M."/>
            <person name="Haas B."/>
            <person name="Abouelleil A."/>
            <person name="Alvarado L."/>
            <person name="Arachchi H.M."/>
            <person name="Berlin A."/>
            <person name="Chapman S.B."/>
            <person name="Gearin G."/>
            <person name="Goldberg J."/>
            <person name="Griggs A."/>
            <person name="Gujja S."/>
            <person name="Hansen M."/>
            <person name="Heiman D."/>
            <person name="Howarth C."/>
            <person name="Larimer J."/>
            <person name="Lui A."/>
            <person name="MacDonald P.J.P."/>
            <person name="McCowen C."/>
            <person name="Montmayeur A."/>
            <person name="Murphy C."/>
            <person name="Neiman D."/>
            <person name="Pearson M."/>
            <person name="Priest M."/>
            <person name="Roberts A."/>
            <person name="Saif S."/>
            <person name="Shea T."/>
            <person name="Sisk P."/>
            <person name="Stolte C."/>
            <person name="Sykes S."/>
            <person name="Wortman J."/>
            <person name="Nusbaum C."/>
            <person name="Birren B."/>
        </authorList>
    </citation>
    <scope>NUCLEOTIDE SEQUENCE [LARGE SCALE GENOMIC DNA]</scope>
    <source>
        <strain evidence="6 7">ATCC 38327</strain>
    </source>
</reference>
<dbReference type="Pfam" id="PF01124">
    <property type="entry name" value="MAPEG"/>
    <property type="match status" value="1"/>
</dbReference>
<keyword evidence="7" id="KW-1185">Reference proteome</keyword>
<name>A0A0L0SIK3_ALLM3</name>
<evidence type="ECO:0008006" key="8">
    <source>
        <dbReference type="Google" id="ProtNLM"/>
    </source>
</evidence>
<reference evidence="7" key="2">
    <citation type="submission" date="2009-11" db="EMBL/GenBank/DDBJ databases">
        <title>The Genome Sequence of Allomyces macrogynus strain ATCC 38327.</title>
        <authorList>
            <consortium name="The Broad Institute Genome Sequencing Platform"/>
            <person name="Russ C."/>
            <person name="Cuomo C."/>
            <person name="Shea T."/>
            <person name="Young S.K."/>
            <person name="Zeng Q."/>
            <person name="Koehrsen M."/>
            <person name="Haas B."/>
            <person name="Borodovsky M."/>
            <person name="Guigo R."/>
            <person name="Alvarado L."/>
            <person name="Berlin A."/>
            <person name="Borenstein D."/>
            <person name="Chen Z."/>
            <person name="Engels R."/>
            <person name="Freedman E."/>
            <person name="Gellesch M."/>
            <person name="Goldberg J."/>
            <person name="Griggs A."/>
            <person name="Gujja S."/>
            <person name="Heiman D."/>
            <person name="Hepburn T."/>
            <person name="Howarth C."/>
            <person name="Jen D."/>
            <person name="Larson L."/>
            <person name="Lewis B."/>
            <person name="Mehta T."/>
            <person name="Park D."/>
            <person name="Pearson M."/>
            <person name="Roberts A."/>
            <person name="Saif S."/>
            <person name="Shenoy N."/>
            <person name="Sisk P."/>
            <person name="Stolte C."/>
            <person name="Sykes S."/>
            <person name="Walk T."/>
            <person name="White J."/>
            <person name="Yandava C."/>
            <person name="Burger G."/>
            <person name="Gray M.W."/>
            <person name="Holland P.W.H."/>
            <person name="King N."/>
            <person name="Lang F.B.F."/>
            <person name="Roger A.J."/>
            <person name="Ruiz-Trillo I."/>
            <person name="Lander E."/>
            <person name="Nusbaum C."/>
        </authorList>
    </citation>
    <scope>NUCLEOTIDE SEQUENCE [LARGE SCALE GENOMIC DNA]</scope>
    <source>
        <strain evidence="7">ATCC 38327</strain>
    </source>
</reference>
<protein>
    <recommendedName>
        <fullName evidence="8">MAPEG family protein</fullName>
    </recommendedName>
</protein>
<dbReference type="InterPro" id="IPR001129">
    <property type="entry name" value="Membr-assoc_MAPEG"/>
</dbReference>